<evidence type="ECO:0000313" key="3">
    <source>
        <dbReference type="Proteomes" id="UP000182334"/>
    </source>
</evidence>
<feature type="region of interest" description="Disordered" evidence="1">
    <location>
        <begin position="1"/>
        <end position="74"/>
    </location>
</feature>
<name>A0A1L0BAQ6_9ASCO</name>
<dbReference type="Pfam" id="PF10846">
    <property type="entry name" value="DUF2722"/>
    <property type="match status" value="1"/>
</dbReference>
<dbReference type="EMBL" id="LT635756">
    <property type="protein sequence ID" value="SGZ46665.1"/>
    <property type="molecule type" value="Genomic_DNA"/>
</dbReference>
<evidence type="ECO:0000313" key="2">
    <source>
        <dbReference type="EMBL" id="SGZ46665.1"/>
    </source>
</evidence>
<accession>A0A1L0BAQ6</accession>
<proteinExistence type="predicted"/>
<sequence>MSSMSVHSLIDKYTNTDERPVVPRSRSGPPVLELNKERLDKYHLKDVNRPDIESTHSQTAPPNPSINTPSQTTDPALLALLGPNITSFPWSESAFVEALRLRAEEERTKQEQIRLEIASKNLAIINKAIEHEVPAHMIPSMCVAPIPEGAIPQRYISLQSPQLPVYSQLGRRNYPSGDYSNISMGYPGGNPGMIVPPGTAGPQHGLQVQPTQTNHLRQPGAPNITVTTTGVGPHQQSPFLAPSPSFGRNYDTLDNASSVAPINYRFGSGSKAPPPPHNRRPLSPAKLGAAAVANLANPVTPYRPSQRTLPTHQRHFSMPAETLSSPQRTLERTRNRNSQNVQLQSPLGATSSIQVRPSPAQPLNKQTKNSQIPSQESMTSHQHIIQFHHWKPENPGESEIGSVSSGSLARGLFSHKRHKSNDMSVDLLLTNEYIGSSAMPPSSIKREHEADVSMDTSDVTITEKEAASEPSQTSTGKFPHDILLTNR</sequence>
<feature type="region of interest" description="Disordered" evidence="1">
    <location>
        <begin position="299"/>
        <end position="379"/>
    </location>
</feature>
<feature type="compositionally biased region" description="Polar residues" evidence="1">
    <location>
        <begin position="336"/>
        <end position="379"/>
    </location>
</feature>
<dbReference type="InterPro" id="IPR021216">
    <property type="entry name" value="DUF2722"/>
</dbReference>
<gene>
    <name evidence="2" type="ORF">SAMEA4029010_CIC11G00000001889</name>
</gene>
<feature type="compositionally biased region" description="Low complexity" evidence="1">
    <location>
        <begin position="22"/>
        <end position="31"/>
    </location>
</feature>
<feature type="compositionally biased region" description="Polar residues" evidence="1">
    <location>
        <begin position="55"/>
        <end position="74"/>
    </location>
</feature>
<feature type="region of interest" description="Disordered" evidence="1">
    <location>
        <begin position="438"/>
        <end position="487"/>
    </location>
</feature>
<feature type="compositionally biased region" description="Basic and acidic residues" evidence="1">
    <location>
        <begin position="34"/>
        <end position="54"/>
    </location>
</feature>
<dbReference type="Proteomes" id="UP000182334">
    <property type="component" value="Chromosome I"/>
</dbReference>
<organism evidence="2 3">
    <name type="scientific">Sungouiella intermedia</name>
    <dbReference type="NCBI Taxonomy" id="45354"/>
    <lineage>
        <taxon>Eukaryota</taxon>
        <taxon>Fungi</taxon>
        <taxon>Dikarya</taxon>
        <taxon>Ascomycota</taxon>
        <taxon>Saccharomycotina</taxon>
        <taxon>Pichiomycetes</taxon>
        <taxon>Metschnikowiaceae</taxon>
        <taxon>Sungouiella</taxon>
    </lineage>
</organism>
<dbReference type="OrthoDB" id="4095763at2759"/>
<keyword evidence="3" id="KW-1185">Reference proteome</keyword>
<evidence type="ECO:0000256" key="1">
    <source>
        <dbReference type="SAM" id="MobiDB-lite"/>
    </source>
</evidence>
<protein>
    <submittedName>
        <fullName evidence="2">CIC11C00000001889</fullName>
    </submittedName>
</protein>
<reference evidence="2 3" key="1">
    <citation type="submission" date="2016-10" db="EMBL/GenBank/DDBJ databases">
        <authorList>
            <person name="de Groot N.N."/>
        </authorList>
    </citation>
    <scope>NUCLEOTIDE SEQUENCE [LARGE SCALE GENOMIC DNA]</scope>
    <source>
        <strain evidence="2 3">CBS 141442</strain>
    </source>
</reference>
<dbReference type="AlphaFoldDB" id="A0A1L0BAQ6"/>